<dbReference type="InterPro" id="IPR001854">
    <property type="entry name" value="Ribosomal_uL29"/>
</dbReference>
<dbReference type="InterPro" id="IPR036049">
    <property type="entry name" value="Ribosomal_uL29_sf"/>
</dbReference>
<dbReference type="SUPFAM" id="SSF46561">
    <property type="entry name" value="Ribosomal protein L29 (L29p)"/>
    <property type="match status" value="1"/>
</dbReference>
<keyword evidence="7" id="KW-1185">Reference proteome</keyword>
<evidence type="ECO:0000256" key="1">
    <source>
        <dbReference type="ARBA" id="ARBA00009254"/>
    </source>
</evidence>
<dbReference type="FunFam" id="1.10.287.310:FF:000001">
    <property type="entry name" value="50S ribosomal protein L29"/>
    <property type="match status" value="1"/>
</dbReference>
<dbReference type="RefSeq" id="WP_113954811.1">
    <property type="nucleotide sequence ID" value="NZ_QNRT01000003.1"/>
</dbReference>
<protein>
    <recommendedName>
        <fullName evidence="4 5">Large ribosomal subunit protein uL29</fullName>
    </recommendedName>
</protein>
<dbReference type="HAMAP" id="MF_00374">
    <property type="entry name" value="Ribosomal_uL29"/>
    <property type="match status" value="1"/>
</dbReference>
<evidence type="ECO:0000256" key="2">
    <source>
        <dbReference type="ARBA" id="ARBA00022980"/>
    </source>
</evidence>
<dbReference type="InParanoid" id="A0A395JIB4"/>
<accession>A0A395JIB4</accession>
<sequence length="69" mass="7834">MATESRAAELRAKSATELKDELVELRKEEFGLRMKRGTGQLADTARFKKIRRDVARIKTILNEQAKTAS</sequence>
<dbReference type="PANTHER" id="PTHR10916:SF0">
    <property type="entry name" value="LARGE RIBOSOMAL SUBUNIT PROTEIN UL29C"/>
    <property type="match status" value="1"/>
</dbReference>
<gene>
    <name evidence="5" type="primary">rpmC</name>
    <name evidence="6" type="ORF">DFR28_103246</name>
</gene>
<keyword evidence="2 5" id="KW-0689">Ribosomal protein</keyword>
<dbReference type="FunCoup" id="A0A395JIB4">
    <property type="interactions" value="471"/>
</dbReference>
<keyword evidence="3 5" id="KW-0687">Ribonucleoprotein</keyword>
<reference evidence="6 7" key="1">
    <citation type="submission" date="2018-06" db="EMBL/GenBank/DDBJ databases">
        <title>Genomic Encyclopedia of Type Strains, Phase IV (KMG-IV): sequencing the most valuable type-strain genomes for metagenomic binning, comparative biology and taxonomic classification.</title>
        <authorList>
            <person name="Goeker M."/>
        </authorList>
    </citation>
    <scope>NUCLEOTIDE SEQUENCE [LARGE SCALE GENOMIC DNA]</scope>
    <source>
        <strain evidence="6 7">DSM 24032</strain>
    </source>
</reference>
<dbReference type="CDD" id="cd00427">
    <property type="entry name" value="Ribosomal_L29_HIP"/>
    <property type="match status" value="1"/>
</dbReference>
<proteinExistence type="inferred from homology"/>
<evidence type="ECO:0000313" key="6">
    <source>
        <dbReference type="EMBL" id="RBP49816.1"/>
    </source>
</evidence>
<dbReference type="GO" id="GO:0022625">
    <property type="term" value="C:cytosolic large ribosomal subunit"/>
    <property type="evidence" value="ECO:0007669"/>
    <property type="project" value="TreeGrafter"/>
</dbReference>
<name>A0A395JIB4_9GAMM</name>
<evidence type="ECO:0000313" key="7">
    <source>
        <dbReference type="Proteomes" id="UP000253083"/>
    </source>
</evidence>
<comment type="similarity">
    <text evidence="1 5">Belongs to the universal ribosomal protein uL29 family.</text>
</comment>
<dbReference type="Pfam" id="PF00831">
    <property type="entry name" value="Ribosomal_L29"/>
    <property type="match status" value="1"/>
</dbReference>
<dbReference type="NCBIfam" id="TIGR00012">
    <property type="entry name" value="L29"/>
    <property type="match status" value="1"/>
</dbReference>
<dbReference type="Gene3D" id="1.10.287.310">
    <property type="match status" value="1"/>
</dbReference>
<dbReference type="AlphaFoldDB" id="A0A395JIB4"/>
<comment type="caution">
    <text evidence="6">The sequence shown here is derived from an EMBL/GenBank/DDBJ whole genome shotgun (WGS) entry which is preliminary data.</text>
</comment>
<dbReference type="Proteomes" id="UP000253083">
    <property type="component" value="Unassembled WGS sequence"/>
</dbReference>
<dbReference type="EMBL" id="QNRT01000003">
    <property type="protein sequence ID" value="RBP49816.1"/>
    <property type="molecule type" value="Genomic_DNA"/>
</dbReference>
<evidence type="ECO:0000256" key="4">
    <source>
        <dbReference type="ARBA" id="ARBA00035204"/>
    </source>
</evidence>
<dbReference type="PANTHER" id="PTHR10916">
    <property type="entry name" value="60S RIBOSOMAL PROTEIN L35/50S RIBOSOMAL PROTEIN L29"/>
    <property type="match status" value="1"/>
</dbReference>
<dbReference type="OrthoDB" id="9815192at2"/>
<dbReference type="InterPro" id="IPR050063">
    <property type="entry name" value="Ribosomal_protein_uL29"/>
</dbReference>
<evidence type="ECO:0000256" key="5">
    <source>
        <dbReference type="HAMAP-Rule" id="MF_00374"/>
    </source>
</evidence>
<dbReference type="GO" id="GO:0003735">
    <property type="term" value="F:structural constituent of ribosome"/>
    <property type="evidence" value="ECO:0007669"/>
    <property type="project" value="InterPro"/>
</dbReference>
<dbReference type="GO" id="GO:0006412">
    <property type="term" value="P:translation"/>
    <property type="evidence" value="ECO:0007669"/>
    <property type="project" value="UniProtKB-UniRule"/>
</dbReference>
<organism evidence="6 7">
    <name type="scientific">Arenicella xantha</name>
    <dbReference type="NCBI Taxonomy" id="644221"/>
    <lineage>
        <taxon>Bacteria</taxon>
        <taxon>Pseudomonadati</taxon>
        <taxon>Pseudomonadota</taxon>
        <taxon>Gammaproteobacteria</taxon>
        <taxon>Arenicellales</taxon>
        <taxon>Arenicellaceae</taxon>
        <taxon>Arenicella</taxon>
    </lineage>
</organism>
<evidence type="ECO:0000256" key="3">
    <source>
        <dbReference type="ARBA" id="ARBA00023274"/>
    </source>
</evidence>